<evidence type="ECO:0000256" key="2">
    <source>
        <dbReference type="ARBA" id="ARBA00011322"/>
    </source>
</evidence>
<dbReference type="GO" id="GO:0016887">
    <property type="term" value="F:ATP hydrolysis activity"/>
    <property type="evidence" value="ECO:0007669"/>
    <property type="project" value="InterPro"/>
</dbReference>
<name>A0A926EAE3_9FIRM</name>
<evidence type="ECO:0000256" key="1">
    <source>
        <dbReference type="ARBA" id="ARBA00006930"/>
    </source>
</evidence>
<dbReference type="RefSeq" id="WP_262396510.1">
    <property type="nucleotide sequence ID" value="NZ_JACRTC010000001.1"/>
</dbReference>
<dbReference type="InterPro" id="IPR038729">
    <property type="entry name" value="Rad50/SbcC_AAA"/>
</dbReference>
<feature type="coiled-coil region" evidence="4">
    <location>
        <begin position="657"/>
        <end position="705"/>
    </location>
</feature>
<keyword evidence="4" id="KW-0175">Coiled coil</keyword>
<evidence type="ECO:0000256" key="5">
    <source>
        <dbReference type="SAM" id="MobiDB-lite"/>
    </source>
</evidence>
<protein>
    <recommendedName>
        <fullName evidence="3">Nuclease SbcCD subunit C</fullName>
    </recommendedName>
</protein>
<reference evidence="7" key="1">
    <citation type="submission" date="2020-08" db="EMBL/GenBank/DDBJ databases">
        <title>Genome public.</title>
        <authorList>
            <person name="Liu C."/>
            <person name="Sun Q."/>
        </authorList>
    </citation>
    <scope>NUCLEOTIDE SEQUENCE</scope>
    <source>
        <strain evidence="7">NSJ-54</strain>
    </source>
</reference>
<keyword evidence="8" id="KW-1185">Reference proteome</keyword>
<evidence type="ECO:0000313" key="7">
    <source>
        <dbReference type="EMBL" id="MBC8569408.1"/>
    </source>
</evidence>
<evidence type="ECO:0000256" key="4">
    <source>
        <dbReference type="SAM" id="Coils"/>
    </source>
</evidence>
<dbReference type="Pfam" id="PF13558">
    <property type="entry name" value="SbcC_Walker_B"/>
    <property type="match status" value="1"/>
</dbReference>
<dbReference type="AlphaFoldDB" id="A0A926EAE3"/>
<dbReference type="InterPro" id="IPR027417">
    <property type="entry name" value="P-loop_NTPase"/>
</dbReference>
<dbReference type="GO" id="GO:0006302">
    <property type="term" value="P:double-strand break repair"/>
    <property type="evidence" value="ECO:0007669"/>
    <property type="project" value="InterPro"/>
</dbReference>
<comment type="similarity">
    <text evidence="1">Belongs to the SMC family. SbcC subfamily.</text>
</comment>
<organism evidence="7 8">
    <name type="scientific">Zongyangia hominis</name>
    <dbReference type="NCBI Taxonomy" id="2763677"/>
    <lineage>
        <taxon>Bacteria</taxon>
        <taxon>Bacillati</taxon>
        <taxon>Bacillota</taxon>
        <taxon>Clostridia</taxon>
        <taxon>Eubacteriales</taxon>
        <taxon>Oscillospiraceae</taxon>
        <taxon>Zongyangia</taxon>
    </lineage>
</organism>
<gene>
    <name evidence="7" type="ORF">H8709_01005</name>
</gene>
<proteinExistence type="inferred from homology"/>
<dbReference type="PANTHER" id="PTHR32114:SF2">
    <property type="entry name" value="ABC TRANSPORTER ABCH.3"/>
    <property type="match status" value="1"/>
</dbReference>
<comment type="subunit">
    <text evidence="2">Heterodimer of SbcC and SbcD.</text>
</comment>
<dbReference type="Gene3D" id="3.40.50.300">
    <property type="entry name" value="P-loop containing nucleotide triphosphate hydrolases"/>
    <property type="match status" value="2"/>
</dbReference>
<dbReference type="EMBL" id="JACRTC010000001">
    <property type="protein sequence ID" value="MBC8569408.1"/>
    <property type="molecule type" value="Genomic_DNA"/>
</dbReference>
<evidence type="ECO:0000313" key="8">
    <source>
        <dbReference type="Proteomes" id="UP000660861"/>
    </source>
</evidence>
<dbReference type="Pfam" id="PF13476">
    <property type="entry name" value="AAA_23"/>
    <property type="match status" value="1"/>
</dbReference>
<dbReference type="SUPFAM" id="SSF52540">
    <property type="entry name" value="P-loop containing nucleoside triphosphate hydrolases"/>
    <property type="match status" value="1"/>
</dbReference>
<dbReference type="PANTHER" id="PTHR32114">
    <property type="entry name" value="ABC TRANSPORTER ABCH.3"/>
    <property type="match status" value="1"/>
</dbReference>
<dbReference type="Proteomes" id="UP000660861">
    <property type="component" value="Unassembled WGS sequence"/>
</dbReference>
<comment type="caution">
    <text evidence="7">The sequence shown here is derived from an EMBL/GenBank/DDBJ whole genome shotgun (WGS) entry which is preliminary data.</text>
</comment>
<accession>A0A926EAE3</accession>
<evidence type="ECO:0000256" key="3">
    <source>
        <dbReference type="ARBA" id="ARBA00013368"/>
    </source>
</evidence>
<feature type="compositionally biased region" description="Polar residues" evidence="5">
    <location>
        <begin position="585"/>
        <end position="602"/>
    </location>
</feature>
<feature type="region of interest" description="Disordered" evidence="5">
    <location>
        <begin position="579"/>
        <end position="602"/>
    </location>
</feature>
<sequence>MRPQLLIMNAFGPYAGETVLDFTTLGNTRLFLITGPTGAGKTSIFDAIAFALYGKASSLSRESENFKSQHADDSTLCFVKFTFTVRDKRYEIERYPKQMRLGRDKKSLKPFPAKAAMTLDDGTVISGIDPVGAKVQELLGLDYKQFRQIVMLPQGEFQELLEAESAKKQDIFRRIFDTRIYDQVTRRLGQICSDIEGELSEHKTRVQLSLGQIETEDAALLELIRAPYPDLSLITQRLRGCIKEDAKHSAALQKQLEGLRTKRQAIHPEAAQKHNEALLKLEAVTEQLTALEKERPVMEAMEAELTKIRAAAELSASQALLSEKETQQKNLSASLEKGKASLSTLLPALQKLGEDYAGLPALSARRDALARRQLQLDDACKKLRLLEESRSKLTLGRQTLQKLDNNLSLLTLVEEYHGLWEEQRAAKELLQKAGELESVLGEYRLKKERHLQVYEEYLRAYQSFLDDQAALLARQLQAGAPCPVCGSLTHPSPAGRGENLVTQAQVNELRRRENVCVKELGDIQVRGKTLLAAVGDGNEAPLSFTGLLTDPAPLVSFKEEHRRRLEEMEAKAQALLAQTGRTRDQLLSSPSTSSGTATKQAAASLQERRLKAASAVEGLAQSIDQLVSGLEEGLTLPAAQAENQRTAEACGKLDWEIARIQKEYLDCKSRKDKLEGDIRTLSYQLEDAKKSLALLREQFDAAVRESVLGSPAALEEYAPRKVMIPAMEQSLEKFRSQSQMLSYEQKSLVEQTGGRAAIDLDAMQRQIDELDRNIEEIEGQYTPLYARALNNRKQLEILRGVGRQMDVLYERYRVVGDLYKVANGGNTKNINFERYVLAAYFDDIIKAANARLIVMTNSRFMLRRRDEKEKYNRASGLDLEIWDSYTGKHRHVNTLSGGERFKASLALALGLADIIQMHSGGITIETMFIDEGFGTLDSQSLDSAIGALMSLQQDGRMVGIISHVAELSERISSKLVVTPTKSGSSARFIC</sequence>
<feature type="domain" description="Rad50/SbcC-type AAA" evidence="6">
    <location>
        <begin position="6"/>
        <end position="294"/>
    </location>
</feature>
<evidence type="ECO:0000259" key="6">
    <source>
        <dbReference type="Pfam" id="PF13476"/>
    </source>
</evidence>